<keyword evidence="1" id="KW-0472">Membrane</keyword>
<sequence length="55" mass="6373">MIFNGRDCVLCFSSCIVLIKVLLAFKVTLKFQISKILCRFLLSLGIWLRVYFNGK</sequence>
<dbReference type="EMBL" id="GBXM01101652">
    <property type="protein sequence ID" value="JAH06925.1"/>
    <property type="molecule type" value="Transcribed_RNA"/>
</dbReference>
<keyword evidence="1" id="KW-0812">Transmembrane</keyword>
<accession>A0A0E9PS76</accession>
<evidence type="ECO:0000256" key="1">
    <source>
        <dbReference type="SAM" id="Phobius"/>
    </source>
</evidence>
<reference evidence="2" key="2">
    <citation type="journal article" date="2015" name="Fish Shellfish Immunol.">
        <title>Early steps in the European eel (Anguilla anguilla)-Vibrio vulnificus interaction in the gills: Role of the RtxA13 toxin.</title>
        <authorList>
            <person name="Callol A."/>
            <person name="Pajuelo D."/>
            <person name="Ebbesson L."/>
            <person name="Teles M."/>
            <person name="MacKenzie S."/>
            <person name="Amaro C."/>
        </authorList>
    </citation>
    <scope>NUCLEOTIDE SEQUENCE</scope>
</reference>
<name>A0A0E9PS76_ANGAN</name>
<proteinExistence type="predicted"/>
<keyword evidence="1" id="KW-1133">Transmembrane helix</keyword>
<dbReference type="AlphaFoldDB" id="A0A0E9PS76"/>
<evidence type="ECO:0000313" key="2">
    <source>
        <dbReference type="EMBL" id="JAH06925.1"/>
    </source>
</evidence>
<feature type="transmembrane region" description="Helical" evidence="1">
    <location>
        <begin position="34"/>
        <end position="52"/>
    </location>
</feature>
<organism evidence="2">
    <name type="scientific">Anguilla anguilla</name>
    <name type="common">European freshwater eel</name>
    <name type="synonym">Muraena anguilla</name>
    <dbReference type="NCBI Taxonomy" id="7936"/>
    <lineage>
        <taxon>Eukaryota</taxon>
        <taxon>Metazoa</taxon>
        <taxon>Chordata</taxon>
        <taxon>Craniata</taxon>
        <taxon>Vertebrata</taxon>
        <taxon>Euteleostomi</taxon>
        <taxon>Actinopterygii</taxon>
        <taxon>Neopterygii</taxon>
        <taxon>Teleostei</taxon>
        <taxon>Anguilliformes</taxon>
        <taxon>Anguillidae</taxon>
        <taxon>Anguilla</taxon>
    </lineage>
</organism>
<reference evidence="2" key="1">
    <citation type="submission" date="2014-11" db="EMBL/GenBank/DDBJ databases">
        <authorList>
            <person name="Amaro Gonzalez C."/>
        </authorList>
    </citation>
    <scope>NUCLEOTIDE SEQUENCE</scope>
</reference>
<dbReference type="EMBL" id="GBXM01095898">
    <property type="protein sequence ID" value="JAH12679.1"/>
    <property type="molecule type" value="Transcribed_RNA"/>
</dbReference>
<protein>
    <submittedName>
        <fullName evidence="2">Uncharacterized protein</fullName>
    </submittedName>
</protein>